<evidence type="ECO:0000313" key="2">
    <source>
        <dbReference type="EMBL" id="KAJ7339168.1"/>
    </source>
</evidence>
<dbReference type="Proteomes" id="UP001218218">
    <property type="component" value="Unassembled WGS sequence"/>
</dbReference>
<dbReference type="EMBL" id="JARIHO010000028">
    <property type="protein sequence ID" value="KAJ7339168.1"/>
    <property type="molecule type" value="Genomic_DNA"/>
</dbReference>
<dbReference type="InterPro" id="IPR041320">
    <property type="entry name" value="CxC1"/>
</dbReference>
<organism evidence="2 3">
    <name type="scientific">Mycena albidolilacea</name>
    <dbReference type="NCBI Taxonomy" id="1033008"/>
    <lineage>
        <taxon>Eukaryota</taxon>
        <taxon>Fungi</taxon>
        <taxon>Dikarya</taxon>
        <taxon>Basidiomycota</taxon>
        <taxon>Agaricomycotina</taxon>
        <taxon>Agaricomycetes</taxon>
        <taxon>Agaricomycetidae</taxon>
        <taxon>Agaricales</taxon>
        <taxon>Marasmiineae</taxon>
        <taxon>Mycenaceae</taxon>
        <taxon>Mycena</taxon>
    </lineage>
</organism>
<evidence type="ECO:0000259" key="1">
    <source>
        <dbReference type="Pfam" id="PF18802"/>
    </source>
</evidence>
<accession>A0AAD6ZUQ0</accession>
<feature type="domain" description="CxC1-like cysteine cluster associated with KDZ transposases" evidence="1">
    <location>
        <begin position="2"/>
        <end position="61"/>
    </location>
</feature>
<comment type="caution">
    <text evidence="2">The sequence shown here is derived from an EMBL/GenBank/DDBJ whole genome shotgun (WGS) entry which is preliminary data.</text>
</comment>
<feature type="non-terminal residue" evidence="2">
    <location>
        <position position="111"/>
    </location>
</feature>
<protein>
    <recommendedName>
        <fullName evidence="1">CxC1-like cysteine cluster associated with KDZ transposases domain-containing protein</fullName>
    </recommendedName>
</protein>
<name>A0AAD6ZUQ0_9AGAR</name>
<dbReference type="AlphaFoldDB" id="A0AAD6ZUQ0"/>
<feature type="non-terminal residue" evidence="2">
    <location>
        <position position="1"/>
    </location>
</feature>
<sequence>VKIQVCPCVPAAVQLLQLGGFGCAPIMPSLAVDLQVLEFAMNLFLEISPNNGAFTDALEQVLGNMGFQLDHQNSLRQRFADCLMWYTHLRNLLKDHYGQTIETVCQAVVGP</sequence>
<dbReference type="Pfam" id="PF18802">
    <property type="entry name" value="CxC1"/>
    <property type="match status" value="1"/>
</dbReference>
<gene>
    <name evidence="2" type="ORF">DFH08DRAFT_639704</name>
</gene>
<evidence type="ECO:0000313" key="3">
    <source>
        <dbReference type="Proteomes" id="UP001218218"/>
    </source>
</evidence>
<proteinExistence type="predicted"/>
<reference evidence="2" key="1">
    <citation type="submission" date="2023-03" db="EMBL/GenBank/DDBJ databases">
        <title>Massive genome expansion in bonnet fungi (Mycena s.s.) driven by repeated elements and novel gene families across ecological guilds.</title>
        <authorList>
            <consortium name="Lawrence Berkeley National Laboratory"/>
            <person name="Harder C.B."/>
            <person name="Miyauchi S."/>
            <person name="Viragh M."/>
            <person name="Kuo A."/>
            <person name="Thoen E."/>
            <person name="Andreopoulos B."/>
            <person name="Lu D."/>
            <person name="Skrede I."/>
            <person name="Drula E."/>
            <person name="Henrissat B."/>
            <person name="Morin E."/>
            <person name="Kohler A."/>
            <person name="Barry K."/>
            <person name="LaButti K."/>
            <person name="Morin E."/>
            <person name="Salamov A."/>
            <person name="Lipzen A."/>
            <person name="Mereny Z."/>
            <person name="Hegedus B."/>
            <person name="Baldrian P."/>
            <person name="Stursova M."/>
            <person name="Weitz H."/>
            <person name="Taylor A."/>
            <person name="Grigoriev I.V."/>
            <person name="Nagy L.G."/>
            <person name="Martin F."/>
            <person name="Kauserud H."/>
        </authorList>
    </citation>
    <scope>NUCLEOTIDE SEQUENCE</scope>
    <source>
        <strain evidence="2">CBHHK002</strain>
    </source>
</reference>
<keyword evidence="3" id="KW-1185">Reference proteome</keyword>